<dbReference type="EMBL" id="CACVAR010000001">
    <property type="protein sequence ID" value="CAA6798334.1"/>
    <property type="molecule type" value="Genomic_DNA"/>
</dbReference>
<dbReference type="AlphaFoldDB" id="A0A6S6S240"/>
<sequence>MCDFNNLTDEEKLHFHTLLTTAANNYGGTNFFLQLIEALRSASPHPLTSRHQDFLFDLGDVRWGKTIFNDKVELLKETRINRSAEKSFLPDTEDKKYKKVLNLIRTLDPITFSVRPSLRDDGEGFDFKAFETNEAKEVKLTPLFEALFFCSIDTIKKILNHKA</sequence>
<gene>
    <name evidence="1" type="ORF">HELGO_WM67696</name>
</gene>
<organism evidence="1">
    <name type="scientific">uncultured Sulfurovum sp</name>
    <dbReference type="NCBI Taxonomy" id="269237"/>
    <lineage>
        <taxon>Bacteria</taxon>
        <taxon>Pseudomonadati</taxon>
        <taxon>Campylobacterota</taxon>
        <taxon>Epsilonproteobacteria</taxon>
        <taxon>Campylobacterales</taxon>
        <taxon>Sulfurovaceae</taxon>
        <taxon>Sulfurovum</taxon>
        <taxon>environmental samples</taxon>
    </lineage>
</organism>
<evidence type="ECO:0000313" key="1">
    <source>
        <dbReference type="EMBL" id="CAA6798334.1"/>
    </source>
</evidence>
<proteinExistence type="predicted"/>
<protein>
    <submittedName>
        <fullName evidence="1">Uncharacterized protein</fullName>
    </submittedName>
</protein>
<reference evidence="1" key="1">
    <citation type="submission" date="2020-01" db="EMBL/GenBank/DDBJ databases">
        <authorList>
            <person name="Meier V. D."/>
            <person name="Meier V D."/>
        </authorList>
    </citation>
    <scope>NUCLEOTIDE SEQUENCE</scope>
    <source>
        <strain evidence="1">HLG_WM_MAG_03</strain>
    </source>
</reference>
<name>A0A6S6S240_9BACT</name>
<accession>A0A6S6S240</accession>